<sequence length="144" mass="15846">RKLFDAFKPGGEGQVITRILESFSESYFLQWQRSPGRPKAAYKNADSVLQVAVSLIMLNTGLHVATKKIGRKAPGVAMSLEEYVGNVRQCVGAEEVPEEALKCWYDVVKENEIAIEPMPRVAFASLPVQPNIEGWLIAVLGTGE</sequence>
<dbReference type="Proteomes" id="UP001189429">
    <property type="component" value="Unassembled WGS sequence"/>
</dbReference>
<evidence type="ECO:0000259" key="1">
    <source>
        <dbReference type="PROSITE" id="PS50190"/>
    </source>
</evidence>
<evidence type="ECO:0000313" key="3">
    <source>
        <dbReference type="Proteomes" id="UP001189429"/>
    </source>
</evidence>
<dbReference type="PANTHER" id="PTHR10663">
    <property type="entry name" value="GUANYL-NUCLEOTIDE EXCHANGE FACTOR"/>
    <property type="match status" value="1"/>
</dbReference>
<dbReference type="EMBL" id="CAUYUJ010008468">
    <property type="protein sequence ID" value="CAK0824052.1"/>
    <property type="molecule type" value="Genomic_DNA"/>
</dbReference>
<dbReference type="Pfam" id="PF01369">
    <property type="entry name" value="Sec7"/>
    <property type="match status" value="1"/>
</dbReference>
<feature type="non-terminal residue" evidence="2">
    <location>
        <position position="1"/>
    </location>
</feature>
<gene>
    <name evidence="2" type="ORF">PCOR1329_LOCUS24563</name>
</gene>
<dbReference type="PROSITE" id="PS50190">
    <property type="entry name" value="SEC7"/>
    <property type="match status" value="1"/>
</dbReference>
<organism evidence="2 3">
    <name type="scientific">Prorocentrum cordatum</name>
    <dbReference type="NCBI Taxonomy" id="2364126"/>
    <lineage>
        <taxon>Eukaryota</taxon>
        <taxon>Sar</taxon>
        <taxon>Alveolata</taxon>
        <taxon>Dinophyceae</taxon>
        <taxon>Prorocentrales</taxon>
        <taxon>Prorocentraceae</taxon>
        <taxon>Prorocentrum</taxon>
    </lineage>
</organism>
<feature type="non-terminal residue" evidence="2">
    <location>
        <position position="144"/>
    </location>
</feature>
<dbReference type="SUPFAM" id="SSF48425">
    <property type="entry name" value="Sec7 domain"/>
    <property type="match status" value="1"/>
</dbReference>
<dbReference type="Gene3D" id="1.10.1000.11">
    <property type="entry name" value="Arf Nucleotide-binding Site Opener,domain 2"/>
    <property type="match status" value="1"/>
</dbReference>
<evidence type="ECO:0000313" key="2">
    <source>
        <dbReference type="EMBL" id="CAK0824052.1"/>
    </source>
</evidence>
<proteinExistence type="predicted"/>
<comment type="caution">
    <text evidence="2">The sequence shown here is derived from an EMBL/GenBank/DDBJ whole genome shotgun (WGS) entry which is preliminary data.</text>
</comment>
<reference evidence="2" key="1">
    <citation type="submission" date="2023-10" db="EMBL/GenBank/DDBJ databases">
        <authorList>
            <person name="Chen Y."/>
            <person name="Shah S."/>
            <person name="Dougan E. K."/>
            <person name="Thang M."/>
            <person name="Chan C."/>
        </authorList>
    </citation>
    <scope>NUCLEOTIDE SEQUENCE [LARGE SCALE GENOMIC DNA]</scope>
</reference>
<protein>
    <recommendedName>
        <fullName evidence="1">SEC7 domain-containing protein</fullName>
    </recommendedName>
</protein>
<name>A0ABN9RZ20_9DINO</name>
<feature type="domain" description="SEC7" evidence="1">
    <location>
        <begin position="1"/>
        <end position="111"/>
    </location>
</feature>
<accession>A0ABN9RZ20</accession>
<dbReference type="InterPro" id="IPR000904">
    <property type="entry name" value="Sec7_dom"/>
</dbReference>
<keyword evidence="3" id="KW-1185">Reference proteome</keyword>
<dbReference type="InterPro" id="IPR035999">
    <property type="entry name" value="Sec7_dom_sf"/>
</dbReference>
<dbReference type="InterPro" id="IPR023394">
    <property type="entry name" value="Sec7_C_sf"/>
</dbReference>